<dbReference type="RefSeq" id="WP_220110933.1">
    <property type="nucleotide sequence ID" value="NZ_JAHZST010000014.1"/>
</dbReference>
<name>A0ABS7E7I6_9GAMM</name>
<dbReference type="EMBL" id="JAHZST010000014">
    <property type="protein sequence ID" value="MBW8185515.1"/>
    <property type="molecule type" value="Genomic_DNA"/>
</dbReference>
<keyword evidence="2" id="KW-1185">Reference proteome</keyword>
<protein>
    <submittedName>
        <fullName evidence="1">Uncharacterized protein</fullName>
    </submittedName>
</protein>
<organism evidence="1 2">
    <name type="scientific">Shewanella nanhaiensis</name>
    <dbReference type="NCBI Taxonomy" id="2864872"/>
    <lineage>
        <taxon>Bacteria</taxon>
        <taxon>Pseudomonadati</taxon>
        <taxon>Pseudomonadota</taxon>
        <taxon>Gammaproteobacteria</taxon>
        <taxon>Alteromonadales</taxon>
        <taxon>Shewanellaceae</taxon>
        <taxon>Shewanella</taxon>
    </lineage>
</organism>
<comment type="caution">
    <text evidence="1">The sequence shown here is derived from an EMBL/GenBank/DDBJ whole genome shotgun (WGS) entry which is preliminary data.</text>
</comment>
<proteinExistence type="predicted"/>
<gene>
    <name evidence="1" type="ORF">K0625_17840</name>
</gene>
<reference evidence="1 2" key="1">
    <citation type="submission" date="2021-07" db="EMBL/GenBank/DDBJ databases">
        <title>Shewanella sp. nov, isolated from SCS.</title>
        <authorList>
            <person name="Cao W.R."/>
        </authorList>
    </citation>
    <scope>NUCLEOTIDE SEQUENCE [LARGE SCALE GENOMIC DNA]</scope>
    <source>
        <strain evidence="1 2">NR704-98</strain>
    </source>
</reference>
<accession>A0ABS7E7I6</accession>
<evidence type="ECO:0000313" key="2">
    <source>
        <dbReference type="Proteomes" id="UP001195963"/>
    </source>
</evidence>
<sequence length="96" mass="11253">MSQGFEAFFDNINEVEIIFDSEIRQYAKNTEETDFYKKRFDEFIQSLRENFDKVGVFVSSFTSERDSLTHWLTYGGQYCIVCDESEMNSIKGSVTL</sequence>
<evidence type="ECO:0000313" key="1">
    <source>
        <dbReference type="EMBL" id="MBW8185515.1"/>
    </source>
</evidence>
<dbReference type="Proteomes" id="UP001195963">
    <property type="component" value="Unassembled WGS sequence"/>
</dbReference>